<dbReference type="PANTHER" id="PTHR10859:SF91">
    <property type="entry name" value="DOLICHYL-PHOSPHATE BETA-GLUCOSYLTRANSFERASE"/>
    <property type="match status" value="1"/>
</dbReference>
<name>A0ABQ2IBY5_9BACT</name>
<evidence type="ECO:0000313" key="3">
    <source>
        <dbReference type="Proteomes" id="UP000632339"/>
    </source>
</evidence>
<dbReference type="InterPro" id="IPR029044">
    <property type="entry name" value="Nucleotide-diphossugar_trans"/>
</dbReference>
<comment type="caution">
    <text evidence="2">The sequence shown here is derived from an EMBL/GenBank/DDBJ whole genome shotgun (WGS) entry which is preliminary data.</text>
</comment>
<dbReference type="RefSeq" id="WP_019945722.1">
    <property type="nucleotide sequence ID" value="NZ_BMLI01000002.1"/>
</dbReference>
<feature type="domain" description="Glycosyltransferase 2-like" evidence="1">
    <location>
        <begin position="4"/>
        <end position="175"/>
    </location>
</feature>
<sequence length="249" mass="29059">MNTTIVIPCYNEERRLPVDKFRNYISVNSKKFIFVNDGSKDCTNELLQDIRREFPEKIEVIKNVVNLGKSGAVREGINHALQKGKCDLIGFMDADLSTSLEEIDDFLDVFDRRRQIDFVFGSRIAKIGSVIDRRPVRHYLGRVNATIVSVYLQKQIYDSQCGAKFFRSPVARKVFKEKFISKWLFDVEIFKRIELSGGEIDKCSLELPLHRWVEKGDSKISMMDVLRLPVEYFRIINHYRCERNVYGCL</sequence>
<keyword evidence="3" id="KW-1185">Reference proteome</keyword>
<protein>
    <recommendedName>
        <fullName evidence="1">Glycosyltransferase 2-like domain-containing protein</fullName>
    </recommendedName>
</protein>
<organism evidence="2 3">
    <name type="scientific">Dyadobacter beijingensis</name>
    <dbReference type="NCBI Taxonomy" id="365489"/>
    <lineage>
        <taxon>Bacteria</taxon>
        <taxon>Pseudomonadati</taxon>
        <taxon>Bacteroidota</taxon>
        <taxon>Cytophagia</taxon>
        <taxon>Cytophagales</taxon>
        <taxon>Spirosomataceae</taxon>
        <taxon>Dyadobacter</taxon>
    </lineage>
</organism>
<dbReference type="SUPFAM" id="SSF53448">
    <property type="entry name" value="Nucleotide-diphospho-sugar transferases"/>
    <property type="match status" value="1"/>
</dbReference>
<gene>
    <name evidence="2" type="ORF">GCM10010967_47370</name>
</gene>
<dbReference type="InterPro" id="IPR001173">
    <property type="entry name" value="Glyco_trans_2-like"/>
</dbReference>
<dbReference type="EMBL" id="BMLI01000002">
    <property type="protein sequence ID" value="GGN06632.1"/>
    <property type="molecule type" value="Genomic_DNA"/>
</dbReference>
<evidence type="ECO:0000259" key="1">
    <source>
        <dbReference type="Pfam" id="PF00535"/>
    </source>
</evidence>
<proteinExistence type="predicted"/>
<dbReference type="Pfam" id="PF00535">
    <property type="entry name" value="Glycos_transf_2"/>
    <property type="match status" value="1"/>
</dbReference>
<dbReference type="PANTHER" id="PTHR10859">
    <property type="entry name" value="GLYCOSYL TRANSFERASE"/>
    <property type="match status" value="1"/>
</dbReference>
<evidence type="ECO:0000313" key="2">
    <source>
        <dbReference type="EMBL" id="GGN06632.1"/>
    </source>
</evidence>
<accession>A0ABQ2IBY5</accession>
<reference evidence="3" key="1">
    <citation type="journal article" date="2019" name="Int. J. Syst. Evol. Microbiol.">
        <title>The Global Catalogue of Microorganisms (GCM) 10K type strain sequencing project: providing services to taxonomists for standard genome sequencing and annotation.</title>
        <authorList>
            <consortium name="The Broad Institute Genomics Platform"/>
            <consortium name="The Broad Institute Genome Sequencing Center for Infectious Disease"/>
            <person name="Wu L."/>
            <person name="Ma J."/>
        </authorList>
    </citation>
    <scope>NUCLEOTIDE SEQUENCE [LARGE SCALE GENOMIC DNA]</scope>
    <source>
        <strain evidence="3">CGMCC 1.6375</strain>
    </source>
</reference>
<dbReference type="Proteomes" id="UP000632339">
    <property type="component" value="Unassembled WGS sequence"/>
</dbReference>
<dbReference type="Gene3D" id="3.90.550.10">
    <property type="entry name" value="Spore Coat Polysaccharide Biosynthesis Protein SpsA, Chain A"/>
    <property type="match status" value="1"/>
</dbReference>